<dbReference type="Pfam" id="PF17661">
    <property type="entry name" value="DUF5523"/>
    <property type="match status" value="1"/>
</dbReference>
<dbReference type="Gene3D" id="2.60.40.150">
    <property type="entry name" value="C2 domain"/>
    <property type="match status" value="1"/>
</dbReference>
<evidence type="ECO:0000313" key="3">
    <source>
        <dbReference type="EMBL" id="KAL3285284.1"/>
    </source>
</evidence>
<feature type="region of interest" description="Disordered" evidence="1">
    <location>
        <begin position="1"/>
        <end position="41"/>
    </location>
</feature>
<dbReference type="SUPFAM" id="SSF49562">
    <property type="entry name" value="C2 domain (Calcium/lipid-binding domain, CaLB)"/>
    <property type="match status" value="1"/>
</dbReference>
<dbReference type="InterPro" id="IPR056290">
    <property type="entry name" value="CEPT76/DRC7_peptidase-like_dom"/>
</dbReference>
<dbReference type="InterPro" id="IPR000008">
    <property type="entry name" value="C2_dom"/>
</dbReference>
<feature type="region of interest" description="Disordered" evidence="1">
    <location>
        <begin position="510"/>
        <end position="529"/>
    </location>
</feature>
<evidence type="ECO:0000259" key="2">
    <source>
        <dbReference type="PROSITE" id="PS50004"/>
    </source>
</evidence>
<protein>
    <recommendedName>
        <fullName evidence="2">C2 domain-containing protein</fullName>
    </recommendedName>
</protein>
<comment type="caution">
    <text evidence="3">The sequence shown here is derived from an EMBL/GenBank/DDBJ whole genome shotgun (WGS) entry which is preliminary data.</text>
</comment>
<dbReference type="PANTHER" id="PTHR20837:SF0">
    <property type="entry name" value="COILED-COIL AND C2 DOMAIN-CONTAINING PROTEIN 2A"/>
    <property type="match status" value="1"/>
</dbReference>
<dbReference type="InterPro" id="IPR052434">
    <property type="entry name" value="Tectonic-like_complex_comp"/>
</dbReference>
<dbReference type="InterPro" id="IPR035892">
    <property type="entry name" value="C2_domain_sf"/>
</dbReference>
<dbReference type="PROSITE" id="PS50004">
    <property type="entry name" value="C2"/>
    <property type="match status" value="1"/>
</dbReference>
<dbReference type="Pfam" id="PF24656">
    <property type="entry name" value="CEPT76_peptidase"/>
    <property type="match status" value="1"/>
</dbReference>
<reference evidence="3 4" key="1">
    <citation type="journal article" date="2021" name="BMC Biol.">
        <title>Horizontally acquired antibacterial genes associated with adaptive radiation of ladybird beetles.</title>
        <authorList>
            <person name="Li H.S."/>
            <person name="Tang X.F."/>
            <person name="Huang Y.H."/>
            <person name="Xu Z.Y."/>
            <person name="Chen M.L."/>
            <person name="Du X.Y."/>
            <person name="Qiu B.Y."/>
            <person name="Chen P.T."/>
            <person name="Zhang W."/>
            <person name="Slipinski A."/>
            <person name="Escalona H.E."/>
            <person name="Waterhouse R.M."/>
            <person name="Zwick A."/>
            <person name="Pang H."/>
        </authorList>
    </citation>
    <scope>NUCLEOTIDE SEQUENCE [LARGE SCALE GENOMIC DNA]</scope>
    <source>
        <strain evidence="3">SYSU2018</strain>
    </source>
</reference>
<feature type="compositionally biased region" description="Basic and acidic residues" evidence="1">
    <location>
        <begin position="88"/>
        <end position="105"/>
    </location>
</feature>
<evidence type="ECO:0000313" key="4">
    <source>
        <dbReference type="Proteomes" id="UP001516400"/>
    </source>
</evidence>
<proteinExistence type="predicted"/>
<feature type="compositionally biased region" description="Low complexity" evidence="1">
    <location>
        <begin position="7"/>
        <end position="19"/>
    </location>
</feature>
<dbReference type="Pfam" id="PF15625">
    <property type="entry name" value="CC2D2AN-C2"/>
    <property type="match status" value="1"/>
</dbReference>
<dbReference type="Proteomes" id="UP001516400">
    <property type="component" value="Unassembled WGS sequence"/>
</dbReference>
<keyword evidence="4" id="KW-1185">Reference proteome</keyword>
<name>A0ABD2P321_9CUCU</name>
<dbReference type="SMART" id="SM00239">
    <property type="entry name" value="C2"/>
    <property type="match status" value="1"/>
</dbReference>
<feature type="compositionally biased region" description="Polar residues" evidence="1">
    <location>
        <begin position="73"/>
        <end position="83"/>
    </location>
</feature>
<organism evidence="3 4">
    <name type="scientific">Cryptolaemus montrouzieri</name>
    <dbReference type="NCBI Taxonomy" id="559131"/>
    <lineage>
        <taxon>Eukaryota</taxon>
        <taxon>Metazoa</taxon>
        <taxon>Ecdysozoa</taxon>
        <taxon>Arthropoda</taxon>
        <taxon>Hexapoda</taxon>
        <taxon>Insecta</taxon>
        <taxon>Pterygota</taxon>
        <taxon>Neoptera</taxon>
        <taxon>Endopterygota</taxon>
        <taxon>Coleoptera</taxon>
        <taxon>Polyphaga</taxon>
        <taxon>Cucujiformia</taxon>
        <taxon>Coccinelloidea</taxon>
        <taxon>Coccinellidae</taxon>
        <taxon>Scymninae</taxon>
        <taxon>Scymnini</taxon>
        <taxon>Cryptolaemus</taxon>
    </lineage>
</organism>
<dbReference type="InterPro" id="IPR041510">
    <property type="entry name" value="DUF5523"/>
</dbReference>
<dbReference type="EMBL" id="JABFTP020000165">
    <property type="protein sequence ID" value="KAL3285284.1"/>
    <property type="molecule type" value="Genomic_DNA"/>
</dbReference>
<dbReference type="Pfam" id="PF00168">
    <property type="entry name" value="C2"/>
    <property type="match status" value="1"/>
</dbReference>
<feature type="region of interest" description="Disordered" evidence="1">
    <location>
        <begin position="53"/>
        <end position="105"/>
    </location>
</feature>
<sequence>MQDEIELLPLNSPSESSKSFLKKDNRIRSPPHIKVTGRGDGNQDITALFVAKAQKTSSIASTSRKHEKKSDTASETQETSQISDDVFMTDRKTSIDTPSKTDSKSYKDRIRNRFQTIKENAGKSSQKVSFQGVSKRLIMDRVRRETADIDHEIQNKRKNTEGKLGEQLKMYNFFVGDNGRTQESEKSGEEVEKCINESTEELIDSDETDDIVVFKYPQHLRFEERNAENEWIFRSVGNSVELSRKLVEQEARYLQEEGFFVSPKPEIPQRRINILEERLLGVDDKKWFNCEGQLDILENPITKFSQRPSEHLNVQENLTVFTKPILDMLECQEVLVIKENILHVNLNCIKFDHHPLFSLEHVLERQLVKTCEKYEKYMSNITLKKINNRLEATRHILLNLEKTSGDGRREKSLKYKKEIRELRETLFEQGKEERKLLKSALSLWKSIKKLRVQNGYSVTSTKLVINKENLDVEQERKNYEESLQRNYQEILSEHREDFKNKMRIYKKTLQELQKSPRSESDSTTVESPKKPVYNIDEDLVFKQLKARFEESFRSPTEPLLKLIITNENQITKDVENPQELARRNLVLSTKIHLKIVCNKLPVCKTKSTPLNDNFTCTFNENISILLSNIPKFIKVIVIERNTSQKRVLTEINLNVPNQNITCSNTKCSEEAFEKIEAIQYKHEGVGSGSRLKKELEKLDTQVHVEDVELNTSGTVFYTCFWKHAGHDRNVDKVEIDDVLEDVIDKNAVIHVDKLTEWIGRNKPDPQNPKNSVLYEYIQGFDESLSVLNRKKYFRLNPYQKGFEFCHISEIDDNIRMKILQLRDRNEPEFDGMVIPNRIREIPANILKDYKRRIAHEREGFFVDDEVEDDYDSKRKIGARNLKQIQTKVFQKCKSAVNNLEVEDVVDEKYLVHLEQLIRTFSTNFFNWFRWKPQISHPFPELKKSNVENVQTGNQEISSLVNITIKVTNGINIPERDAEVQKQNLDKDQNILKTVKPFVEIRYNDVFDRTSVAEGAQPVWNESLSLVLNPSHFDYLNPNSLSGNIVISVFDELEQNVQLKDVKTRNWLGCLEVPLSAICTSNGMAGCFKLHSPNVIFGYIKGNVESNSNLNITTGSYLNLQFSVHPSVPKLTPSIEELPCSDLPYIKDYIVKWNNSYNHSFPARKFSALAINSNGKTTCLVRYIVPLEPPQLNNEGFDVEPEQCAKFVSLVPFTNCNHFYQNIWLSTDQFLQFLSGSVIDHAVALTCFLLALKLDVWLLLGFGIPHGSTAYVLVREHSKETELPLHFIYDVASGEKISVTDAFCPLQRIYCLIGEHNIWANIQRNDNVFTTRFDLTRRSDWQPLFDGDLLAPTNSVHSPVVYLPRKKAEELEMLLERKIKKFISNSRPLNRTVWNKRISNIVKNNIHLLDYVYMHGRSNQEICNELKRNISDYDICGFILNLPYTNISSIMKRIKIAVFIFKNLQMLSFALLYNFRHNLVILLLFGYF</sequence>
<dbReference type="InterPro" id="IPR028928">
    <property type="entry name" value="CC2D2AN-C2"/>
</dbReference>
<feature type="domain" description="C2" evidence="2">
    <location>
        <begin position="942"/>
        <end position="1087"/>
    </location>
</feature>
<accession>A0ABD2P321</accession>
<dbReference type="PANTHER" id="PTHR20837">
    <property type="entry name" value="CENTROSOMAL PROTEIN-RELATED"/>
    <property type="match status" value="1"/>
</dbReference>
<evidence type="ECO:0000256" key="1">
    <source>
        <dbReference type="SAM" id="MobiDB-lite"/>
    </source>
</evidence>
<gene>
    <name evidence="3" type="ORF">HHI36_019394</name>
</gene>